<keyword evidence="1" id="KW-0812">Transmembrane</keyword>
<reference evidence="2 3" key="1">
    <citation type="submission" date="2009-04" db="EMBL/GenBank/DDBJ databases">
        <authorList>
            <person name="Reysenbach A.-L."/>
            <person name="Heidelberg J.F."/>
            <person name="Nelson W.C."/>
        </authorList>
    </citation>
    <scope>NUCLEOTIDE SEQUENCE [LARGE SCALE GENOMIC DNA]</scope>
    <source>
        <strain evidence="2 3">SS-5</strain>
    </source>
</reference>
<name>C4FII1_9AQUI</name>
<dbReference type="AlphaFoldDB" id="C4FII1"/>
<comment type="caution">
    <text evidence="2">The sequence shown here is derived from an EMBL/GenBank/DDBJ whole genome shotgun (WGS) entry which is preliminary data.</text>
</comment>
<keyword evidence="3" id="KW-1185">Reference proteome</keyword>
<dbReference type="Proteomes" id="UP000005540">
    <property type="component" value="Unassembled WGS sequence"/>
</dbReference>
<keyword evidence="1" id="KW-0472">Membrane</keyword>
<evidence type="ECO:0000256" key="1">
    <source>
        <dbReference type="SAM" id="Phobius"/>
    </source>
</evidence>
<feature type="transmembrane region" description="Helical" evidence="1">
    <location>
        <begin position="54"/>
        <end position="74"/>
    </location>
</feature>
<evidence type="ECO:0000313" key="3">
    <source>
        <dbReference type="Proteomes" id="UP000005540"/>
    </source>
</evidence>
<protein>
    <submittedName>
        <fullName evidence="2">Uncharacterized protein</fullName>
    </submittedName>
</protein>
<proteinExistence type="predicted"/>
<evidence type="ECO:0000313" key="2">
    <source>
        <dbReference type="EMBL" id="EEP61115.1"/>
    </source>
</evidence>
<gene>
    <name evidence="2" type="ORF">SULYE_0366</name>
</gene>
<accession>C4FII1</accession>
<dbReference type="EMBL" id="ABZS01000023">
    <property type="protein sequence ID" value="EEP61115.1"/>
    <property type="molecule type" value="Genomic_DNA"/>
</dbReference>
<sequence>MLWYNIEKPHHSLNKKSPLQYFCDIINSNKSEFSQTGMTYTISKVQLNRNHINFLLLISHCLTLTFHFLTFSPIY</sequence>
<organism evidence="2 3">
    <name type="scientific">Sulfurihydrogenibium yellowstonense SS-5</name>
    <dbReference type="NCBI Taxonomy" id="432331"/>
    <lineage>
        <taxon>Bacteria</taxon>
        <taxon>Pseudomonadati</taxon>
        <taxon>Aquificota</taxon>
        <taxon>Aquificia</taxon>
        <taxon>Aquificales</taxon>
        <taxon>Hydrogenothermaceae</taxon>
        <taxon>Sulfurihydrogenibium</taxon>
    </lineage>
</organism>
<keyword evidence="1" id="KW-1133">Transmembrane helix</keyword>